<organism evidence="2 3">
    <name type="scientific">Posidoniimonas polymericola</name>
    <dbReference type="NCBI Taxonomy" id="2528002"/>
    <lineage>
        <taxon>Bacteria</taxon>
        <taxon>Pseudomonadati</taxon>
        <taxon>Planctomycetota</taxon>
        <taxon>Planctomycetia</taxon>
        <taxon>Pirellulales</taxon>
        <taxon>Lacipirellulaceae</taxon>
        <taxon>Posidoniimonas</taxon>
    </lineage>
</organism>
<dbReference type="InterPro" id="IPR011453">
    <property type="entry name" value="DUF1559"/>
</dbReference>
<dbReference type="NCBIfam" id="TIGR02532">
    <property type="entry name" value="IV_pilin_GFxxxE"/>
    <property type="match status" value="1"/>
</dbReference>
<keyword evidence="3" id="KW-1185">Reference proteome</keyword>
<dbReference type="PROSITE" id="PS00409">
    <property type="entry name" value="PROKAR_NTER_METHYL"/>
    <property type="match status" value="1"/>
</dbReference>
<dbReference type="Gene3D" id="3.30.700.10">
    <property type="entry name" value="Glycoprotein, Type 4 Pilin"/>
    <property type="match status" value="1"/>
</dbReference>
<evidence type="ECO:0000259" key="1">
    <source>
        <dbReference type="Pfam" id="PF07596"/>
    </source>
</evidence>
<accession>A0A5C5YQB3</accession>
<dbReference type="SUPFAM" id="SSF54523">
    <property type="entry name" value="Pili subunits"/>
    <property type="match status" value="1"/>
</dbReference>
<reference evidence="2 3" key="1">
    <citation type="submission" date="2019-02" db="EMBL/GenBank/DDBJ databases">
        <title>Deep-cultivation of Planctomycetes and their phenomic and genomic characterization uncovers novel biology.</title>
        <authorList>
            <person name="Wiegand S."/>
            <person name="Jogler M."/>
            <person name="Boedeker C."/>
            <person name="Pinto D."/>
            <person name="Vollmers J."/>
            <person name="Rivas-Marin E."/>
            <person name="Kohn T."/>
            <person name="Peeters S.H."/>
            <person name="Heuer A."/>
            <person name="Rast P."/>
            <person name="Oberbeckmann S."/>
            <person name="Bunk B."/>
            <person name="Jeske O."/>
            <person name="Meyerdierks A."/>
            <person name="Storesund J.E."/>
            <person name="Kallscheuer N."/>
            <person name="Luecker S."/>
            <person name="Lage O.M."/>
            <person name="Pohl T."/>
            <person name="Merkel B.J."/>
            <person name="Hornburger P."/>
            <person name="Mueller R.-W."/>
            <person name="Bruemmer F."/>
            <person name="Labrenz M."/>
            <person name="Spormann A.M."/>
            <person name="Op Den Camp H."/>
            <person name="Overmann J."/>
            <person name="Amann R."/>
            <person name="Jetten M.S.M."/>
            <person name="Mascher T."/>
            <person name="Medema M.H."/>
            <person name="Devos D.P."/>
            <person name="Kaster A.-K."/>
            <person name="Ovreas L."/>
            <person name="Rohde M."/>
            <person name="Galperin M.Y."/>
            <person name="Jogler C."/>
        </authorList>
    </citation>
    <scope>NUCLEOTIDE SEQUENCE [LARGE SCALE GENOMIC DNA]</scope>
    <source>
        <strain evidence="2 3">Pla123a</strain>
    </source>
</reference>
<name>A0A5C5YQB3_9BACT</name>
<evidence type="ECO:0000313" key="3">
    <source>
        <dbReference type="Proteomes" id="UP000318478"/>
    </source>
</evidence>
<dbReference type="InterPro" id="IPR012902">
    <property type="entry name" value="N_methyl_site"/>
</dbReference>
<evidence type="ECO:0000313" key="2">
    <source>
        <dbReference type="EMBL" id="TWT77029.1"/>
    </source>
</evidence>
<dbReference type="Pfam" id="PF07596">
    <property type="entry name" value="SBP_bac_10"/>
    <property type="match status" value="1"/>
</dbReference>
<comment type="caution">
    <text evidence="2">The sequence shown here is derived from an EMBL/GenBank/DDBJ whole genome shotgun (WGS) entry which is preliminary data.</text>
</comment>
<dbReference type="InterPro" id="IPR045584">
    <property type="entry name" value="Pilin-like"/>
</dbReference>
<feature type="domain" description="DUF1559" evidence="1">
    <location>
        <begin position="35"/>
        <end position="394"/>
    </location>
</feature>
<dbReference type="Proteomes" id="UP000318478">
    <property type="component" value="Unassembled WGS sequence"/>
</dbReference>
<dbReference type="EMBL" id="SJPO01000005">
    <property type="protein sequence ID" value="TWT77029.1"/>
    <property type="molecule type" value="Genomic_DNA"/>
</dbReference>
<gene>
    <name evidence="2" type="ORF">Pla123a_24570</name>
</gene>
<dbReference type="OrthoDB" id="245967at2"/>
<dbReference type="AlphaFoldDB" id="A0A5C5YQB3"/>
<dbReference type="PANTHER" id="PTHR30093">
    <property type="entry name" value="GENERAL SECRETION PATHWAY PROTEIN G"/>
    <property type="match status" value="1"/>
</dbReference>
<dbReference type="RefSeq" id="WP_146587270.1">
    <property type="nucleotide sequence ID" value="NZ_SJPO01000005.1"/>
</dbReference>
<dbReference type="PANTHER" id="PTHR30093:SF2">
    <property type="entry name" value="TYPE II SECRETION SYSTEM PROTEIN H"/>
    <property type="match status" value="1"/>
</dbReference>
<proteinExistence type="predicted"/>
<dbReference type="Pfam" id="PF07963">
    <property type="entry name" value="N_methyl"/>
    <property type="match status" value="1"/>
</dbReference>
<protein>
    <submittedName>
        <fullName evidence="2">Putative major pilin subunit</fullName>
    </submittedName>
</protein>
<sequence length="413" mass="44063">MRLRGRESRGFTLVELLVVIAIIGILIALLLPAVQAAREAARRNQCLSQMKQLVLATHNHHDTYKYFPLASSSPFVLPGNAVPTNIGVAGSDALNRSTANLNDGYSWMVQLLPYLEEQPLYNRISQNSGTFRNSAFDTGSANDSLFMTLSGAAASATNPYFWEQQLEFALCPSFPGDESVEITTVTTVGDGVATGNYIALASTHYTTGSQLGTSGSRDTNASPCTNSSYCGNGAIPFPGAPGGRVTKKGHSFASLSDGSSKVAMISESREQLYTSWYSGLAAYGVAFWPNYEGGGQVPNFTPNVANATNKNAWQLDSVNGAGATAAAHSLNKGTDKSATANAVPNPEDLYYENKSQNLHGSEAHKWGPSSAHPSVVQHGFGDGRAKAVAENIDTNVYLWMLTRNGRETFDDPN</sequence>